<sequence>MWRLLRRSAGIASPSLRLELSRPRAAAASLAKSRGLVDVSNMGGSAETGAKGMGARISSAIIGFRLPQWAPRWAQEMYDESPFFYAYMSGVFAFCFVNMLIPSGKSKGKSAGHAASVETLPAKEPVPVEASTPALPKEEEAAAPSKPDATTAPAPEAEDSSEAPELVLPFQHVEEAKPHPKPSGVKLQLPGFEDLTAFSDGGAVWILKQTPSGPLYCKLVEEGKVSQLLGASSDGSCLFATATSGQLLAISVASGADPVVLTPSTKTLRIGPIFSGAGGQLIQISGLAPGPPALYRLSPSPPHLVPETSAPFLPNCSVERYLIDAEGPFALGAVMRNKRDGSFSLMMREKVEPRVGGAKWNATCARLGLPRPPVDPTGPMLYTLWNEVARWNADAKVEVLGFKDGLVWMHDGVVGSALAVTADGHNFELPLRS</sequence>
<feature type="region of interest" description="Disordered" evidence="1">
    <location>
        <begin position="118"/>
        <end position="163"/>
    </location>
</feature>
<protein>
    <submittedName>
        <fullName evidence="3">Uncharacterized protein</fullName>
    </submittedName>
</protein>
<evidence type="ECO:0000256" key="1">
    <source>
        <dbReference type="SAM" id="MobiDB-lite"/>
    </source>
</evidence>
<proteinExistence type="predicted"/>
<reference evidence="3" key="1">
    <citation type="submission" date="2021-01" db="EMBL/GenBank/DDBJ databases">
        <authorList>
            <person name="Corre E."/>
            <person name="Pelletier E."/>
            <person name="Niang G."/>
            <person name="Scheremetjew M."/>
            <person name="Finn R."/>
            <person name="Kale V."/>
            <person name="Holt S."/>
            <person name="Cochrane G."/>
            <person name="Meng A."/>
            <person name="Brown T."/>
            <person name="Cohen L."/>
        </authorList>
    </citation>
    <scope>NUCLEOTIDE SEQUENCE</scope>
    <source>
        <strain evidence="3">CCMP645</strain>
    </source>
</reference>
<name>A0A7S4FC60_CHRCT</name>
<dbReference type="AlphaFoldDB" id="A0A7S4FC60"/>
<dbReference type="EMBL" id="HBIZ01062344">
    <property type="protein sequence ID" value="CAE0785895.1"/>
    <property type="molecule type" value="Transcribed_RNA"/>
</dbReference>
<evidence type="ECO:0000313" key="3">
    <source>
        <dbReference type="EMBL" id="CAE0785895.1"/>
    </source>
</evidence>
<gene>
    <name evidence="3" type="ORF">PCAR00345_LOCUS38603</name>
</gene>
<keyword evidence="2" id="KW-0472">Membrane</keyword>
<feature type="transmembrane region" description="Helical" evidence="2">
    <location>
        <begin position="83"/>
        <end position="101"/>
    </location>
</feature>
<evidence type="ECO:0000256" key="2">
    <source>
        <dbReference type="SAM" id="Phobius"/>
    </source>
</evidence>
<organism evidence="3">
    <name type="scientific">Chrysotila carterae</name>
    <name type="common">Marine alga</name>
    <name type="synonym">Syracosphaera carterae</name>
    <dbReference type="NCBI Taxonomy" id="13221"/>
    <lineage>
        <taxon>Eukaryota</taxon>
        <taxon>Haptista</taxon>
        <taxon>Haptophyta</taxon>
        <taxon>Prymnesiophyceae</taxon>
        <taxon>Isochrysidales</taxon>
        <taxon>Isochrysidaceae</taxon>
        <taxon>Chrysotila</taxon>
    </lineage>
</organism>
<keyword evidence="2" id="KW-1133">Transmembrane helix</keyword>
<keyword evidence="2" id="KW-0812">Transmembrane</keyword>
<accession>A0A7S4FC60</accession>
<feature type="compositionally biased region" description="Low complexity" evidence="1">
    <location>
        <begin position="142"/>
        <end position="155"/>
    </location>
</feature>